<evidence type="ECO:0000313" key="2">
    <source>
        <dbReference type="EMBL" id="PON57567.1"/>
    </source>
</evidence>
<protein>
    <submittedName>
        <fullName evidence="2">Uncharacterized protein</fullName>
    </submittedName>
</protein>
<reference evidence="3" key="1">
    <citation type="submission" date="2016-06" db="EMBL/GenBank/DDBJ databases">
        <title>Parallel loss of symbiosis genes in relatives of nitrogen-fixing non-legume Parasponia.</title>
        <authorList>
            <person name="Van Velzen R."/>
            <person name="Holmer R."/>
            <person name="Bu F."/>
            <person name="Rutten L."/>
            <person name="Van Zeijl A."/>
            <person name="Liu W."/>
            <person name="Santuari L."/>
            <person name="Cao Q."/>
            <person name="Sharma T."/>
            <person name="Shen D."/>
            <person name="Roswanjaya Y."/>
            <person name="Wardhani T."/>
            <person name="Kalhor M.S."/>
            <person name="Jansen J."/>
            <person name="Van den Hoogen J."/>
            <person name="Gungor B."/>
            <person name="Hartog M."/>
            <person name="Hontelez J."/>
            <person name="Verver J."/>
            <person name="Yang W.-C."/>
            <person name="Schijlen E."/>
            <person name="Repin R."/>
            <person name="Schilthuizen M."/>
            <person name="Schranz E."/>
            <person name="Heidstra R."/>
            <person name="Miyata K."/>
            <person name="Fedorova E."/>
            <person name="Kohlen W."/>
            <person name="Bisseling T."/>
            <person name="Smit S."/>
            <person name="Geurts R."/>
        </authorList>
    </citation>
    <scope>NUCLEOTIDE SEQUENCE [LARGE SCALE GENOMIC DNA]</scope>
    <source>
        <strain evidence="3">cv. WU1-14</strain>
    </source>
</reference>
<gene>
    <name evidence="2" type="ORF">PanWU01x14_172870</name>
</gene>
<keyword evidence="3" id="KW-1185">Reference proteome</keyword>
<evidence type="ECO:0000313" key="3">
    <source>
        <dbReference type="Proteomes" id="UP000237105"/>
    </source>
</evidence>
<dbReference type="AlphaFoldDB" id="A0A2P5C950"/>
<organism evidence="2 3">
    <name type="scientific">Parasponia andersonii</name>
    <name type="common">Sponia andersonii</name>
    <dbReference type="NCBI Taxonomy" id="3476"/>
    <lineage>
        <taxon>Eukaryota</taxon>
        <taxon>Viridiplantae</taxon>
        <taxon>Streptophyta</taxon>
        <taxon>Embryophyta</taxon>
        <taxon>Tracheophyta</taxon>
        <taxon>Spermatophyta</taxon>
        <taxon>Magnoliopsida</taxon>
        <taxon>eudicotyledons</taxon>
        <taxon>Gunneridae</taxon>
        <taxon>Pentapetalae</taxon>
        <taxon>rosids</taxon>
        <taxon>fabids</taxon>
        <taxon>Rosales</taxon>
        <taxon>Cannabaceae</taxon>
        <taxon>Parasponia</taxon>
    </lineage>
</organism>
<feature type="region of interest" description="Disordered" evidence="1">
    <location>
        <begin position="1"/>
        <end position="45"/>
    </location>
</feature>
<comment type="caution">
    <text evidence="2">The sequence shown here is derived from an EMBL/GenBank/DDBJ whole genome shotgun (WGS) entry which is preliminary data.</text>
</comment>
<name>A0A2P5C950_PARAD</name>
<dbReference type="Proteomes" id="UP000237105">
    <property type="component" value="Unassembled WGS sequence"/>
</dbReference>
<sequence>MSMQSKWKAWPHLGNLRPTSPSSSPLRQTTHSGPSPLSPSPAPADLWMKRGMADMADGSRPLEWCWEAEEGRSRLREEAGKAWKRAAGPKTRETVVMGRLGRRWAWARNHLA</sequence>
<dbReference type="EMBL" id="JXTB01000158">
    <property type="protein sequence ID" value="PON57567.1"/>
    <property type="molecule type" value="Genomic_DNA"/>
</dbReference>
<proteinExistence type="predicted"/>
<evidence type="ECO:0000256" key="1">
    <source>
        <dbReference type="SAM" id="MobiDB-lite"/>
    </source>
</evidence>
<accession>A0A2P5C950</accession>